<proteinExistence type="predicted"/>
<evidence type="ECO:0000313" key="3">
    <source>
        <dbReference type="EMBL" id="KAB2633476.1"/>
    </source>
</evidence>
<accession>A0A5N5HZY3</accession>
<sequence>MTTGQVQLISVLKACPNFAAAGGSISPCKSPTTLVGPPELKLPTSPPLPPRLHSEYQPAWVRTPSAAKSRFRSFGNPFLDIFFHAVGDTPTIRKYLKQLLPFAWSLNPLTTLKVICSLQRSSENVPAFAEPGKFEELLEVLYRNVDVNGEGMRRMVRTREYEYHLELIQEKVDCGGRIGSNKRKEMMDMARKAVEMYKRDPNYQLLHERVSDLYAECLKSDIQNLKEYEKEKMADVVELRLTTAARWCPSVDSYYDRATLLCESIARKVFLREKGSQGVGVEEEADYGFRVREQLMNEVLEPLRRFMNQCLYDDDDDFPRERRSYAVKKYWMDVKAGNSKIEGIAMRPDEIICRANNRNFEQLADPQWKAMVEEIYLKQGKLKNCLAVCDVSGRMCGHPMNVSLGLGLLVSELSEEPWKGKVFTFSRNPQLLTIQGDDLKSKCVFMRRMDNQDWHGDVDFQKVFDLILEVASNENLKPEQMIRRLYVFTRCQDFDDASANNWKTDYKAIQRKFKEKGYGDVVPQIVYWDMNDDYLIPWVRYAEQGVSRMSGDSNEFVQFLLDNGVFGPDHVMEAAFSGKQFQSLAVVD</sequence>
<dbReference type="EMBL" id="SMOL01000120">
    <property type="protein sequence ID" value="KAB2633476.1"/>
    <property type="molecule type" value="Genomic_DNA"/>
</dbReference>
<feature type="domain" description="DUF7788" evidence="2">
    <location>
        <begin position="384"/>
        <end position="567"/>
    </location>
</feature>
<evidence type="ECO:0000259" key="1">
    <source>
        <dbReference type="Pfam" id="PF11443"/>
    </source>
</evidence>
<dbReference type="Pfam" id="PF25043">
    <property type="entry name" value="DUF7788"/>
    <property type="match status" value="1"/>
</dbReference>
<dbReference type="PIRSF" id="PIRSF015417">
    <property type="entry name" value="T31B5_30_vWA"/>
    <property type="match status" value="1"/>
</dbReference>
<dbReference type="InterPro" id="IPR058580">
    <property type="entry name" value="DUF2828"/>
</dbReference>
<protein>
    <submittedName>
        <fullName evidence="3">Uncharacterized protein</fullName>
    </submittedName>
</protein>
<reference evidence="3 4" key="3">
    <citation type="submission" date="2019-11" db="EMBL/GenBank/DDBJ databases">
        <title>A de novo genome assembly of a pear dwarfing rootstock.</title>
        <authorList>
            <person name="Wang F."/>
            <person name="Wang J."/>
            <person name="Li S."/>
            <person name="Zhang Y."/>
            <person name="Fang M."/>
            <person name="Ma L."/>
            <person name="Zhao Y."/>
            <person name="Jiang S."/>
        </authorList>
    </citation>
    <scope>NUCLEOTIDE SEQUENCE [LARGE SCALE GENOMIC DNA]</scope>
    <source>
        <strain evidence="3">S2</strain>
        <tissue evidence="3">Leaf</tissue>
    </source>
</reference>
<organism evidence="3 4">
    <name type="scientific">Pyrus ussuriensis x Pyrus communis</name>
    <dbReference type="NCBI Taxonomy" id="2448454"/>
    <lineage>
        <taxon>Eukaryota</taxon>
        <taxon>Viridiplantae</taxon>
        <taxon>Streptophyta</taxon>
        <taxon>Embryophyta</taxon>
        <taxon>Tracheophyta</taxon>
        <taxon>Spermatophyta</taxon>
        <taxon>Magnoliopsida</taxon>
        <taxon>eudicotyledons</taxon>
        <taxon>Gunneridae</taxon>
        <taxon>Pentapetalae</taxon>
        <taxon>rosids</taxon>
        <taxon>fabids</taxon>
        <taxon>Rosales</taxon>
        <taxon>Rosaceae</taxon>
        <taxon>Amygdaloideae</taxon>
        <taxon>Maleae</taxon>
        <taxon>Pyrus</taxon>
    </lineage>
</organism>
<dbReference type="InterPro" id="IPR056690">
    <property type="entry name" value="DUF7788"/>
</dbReference>
<dbReference type="Proteomes" id="UP000327157">
    <property type="component" value="Chromosome 6"/>
</dbReference>
<dbReference type="PANTHER" id="PTHR31373">
    <property type="entry name" value="OS06G0652100 PROTEIN"/>
    <property type="match status" value="1"/>
</dbReference>
<evidence type="ECO:0000259" key="2">
    <source>
        <dbReference type="Pfam" id="PF25043"/>
    </source>
</evidence>
<keyword evidence="4" id="KW-1185">Reference proteome</keyword>
<evidence type="ECO:0000313" key="4">
    <source>
        <dbReference type="Proteomes" id="UP000327157"/>
    </source>
</evidence>
<feature type="domain" description="DUF2828" evidence="1">
    <location>
        <begin position="70"/>
        <end position="118"/>
    </location>
</feature>
<feature type="domain" description="DUF2828" evidence="1">
    <location>
        <begin position="180"/>
        <end position="308"/>
    </location>
</feature>
<dbReference type="Pfam" id="PF11443">
    <property type="entry name" value="DUF2828"/>
    <property type="match status" value="2"/>
</dbReference>
<dbReference type="AlphaFoldDB" id="A0A5N5HZY3"/>
<name>A0A5N5HZY3_9ROSA</name>
<gene>
    <name evidence="3" type="ORF">D8674_029723</name>
</gene>
<dbReference type="PANTHER" id="PTHR31373:SF17">
    <property type="entry name" value="OS06G0652100 PROTEIN"/>
    <property type="match status" value="1"/>
</dbReference>
<comment type="caution">
    <text evidence="3">The sequence shown here is derived from an EMBL/GenBank/DDBJ whole genome shotgun (WGS) entry which is preliminary data.</text>
</comment>
<reference evidence="3 4" key="1">
    <citation type="submission" date="2019-09" db="EMBL/GenBank/DDBJ databases">
        <authorList>
            <person name="Ou C."/>
        </authorList>
    </citation>
    <scope>NUCLEOTIDE SEQUENCE [LARGE SCALE GENOMIC DNA]</scope>
    <source>
        <strain evidence="3">S2</strain>
        <tissue evidence="3">Leaf</tissue>
    </source>
</reference>
<dbReference type="InterPro" id="IPR011205">
    <property type="entry name" value="UCP015417_vWA"/>
</dbReference>
<dbReference type="OrthoDB" id="1148178at2759"/>
<reference evidence="4" key="2">
    <citation type="submission" date="2019-10" db="EMBL/GenBank/DDBJ databases">
        <title>A de novo genome assembly of a pear dwarfing rootstock.</title>
        <authorList>
            <person name="Wang F."/>
            <person name="Wang J."/>
            <person name="Li S."/>
            <person name="Zhang Y."/>
            <person name="Fang M."/>
            <person name="Ma L."/>
            <person name="Zhao Y."/>
            <person name="Jiang S."/>
        </authorList>
    </citation>
    <scope>NUCLEOTIDE SEQUENCE [LARGE SCALE GENOMIC DNA]</scope>
</reference>